<proteinExistence type="predicted"/>
<dbReference type="AlphaFoldDB" id="A0A9D2I425"/>
<name>A0A9D2I425_9FIRM</name>
<organism evidence="2 3">
    <name type="scientific">Candidatus Eisenbergiella merdipullorum</name>
    <dbReference type="NCBI Taxonomy" id="2838553"/>
    <lineage>
        <taxon>Bacteria</taxon>
        <taxon>Bacillati</taxon>
        <taxon>Bacillota</taxon>
        <taxon>Clostridia</taxon>
        <taxon>Lachnospirales</taxon>
        <taxon>Lachnospiraceae</taxon>
        <taxon>Eisenbergiella</taxon>
    </lineage>
</organism>
<sequence length="129" mass="14398">MKVHHIGYLVKKLEKAAAEFEKLGYSRMGEVTDDAYRKVDILFLQKDGYVIELVSPNAPDSVVSGLIKTYKNAPYHICYVCGDLDKEIAELSSKGYVQIDLPAPAPAIGGKRVCFLMNRFIGMVELLEQ</sequence>
<evidence type="ECO:0000313" key="3">
    <source>
        <dbReference type="Proteomes" id="UP000886858"/>
    </source>
</evidence>
<dbReference type="Pfam" id="PF13669">
    <property type="entry name" value="Glyoxalase_4"/>
    <property type="match status" value="1"/>
</dbReference>
<accession>A0A9D2I425</accession>
<reference evidence="2" key="1">
    <citation type="journal article" date="2021" name="PeerJ">
        <title>Extensive microbial diversity within the chicken gut microbiome revealed by metagenomics and culture.</title>
        <authorList>
            <person name="Gilroy R."/>
            <person name="Ravi A."/>
            <person name="Getino M."/>
            <person name="Pursley I."/>
            <person name="Horton D.L."/>
            <person name="Alikhan N.F."/>
            <person name="Baker D."/>
            <person name="Gharbi K."/>
            <person name="Hall N."/>
            <person name="Watson M."/>
            <person name="Adriaenssens E.M."/>
            <person name="Foster-Nyarko E."/>
            <person name="Jarju S."/>
            <person name="Secka A."/>
            <person name="Antonio M."/>
            <person name="Oren A."/>
            <person name="Chaudhuri R.R."/>
            <person name="La Ragione R."/>
            <person name="Hildebrand F."/>
            <person name="Pallen M.J."/>
        </authorList>
    </citation>
    <scope>NUCLEOTIDE SEQUENCE</scope>
    <source>
        <strain evidence="2">CHK179-7159</strain>
    </source>
</reference>
<gene>
    <name evidence="2" type="ORF">H9717_01880</name>
</gene>
<protein>
    <submittedName>
        <fullName evidence="2">VOC family protein</fullName>
    </submittedName>
</protein>
<evidence type="ECO:0000313" key="2">
    <source>
        <dbReference type="EMBL" id="HJA91862.1"/>
    </source>
</evidence>
<dbReference type="SUPFAM" id="SSF54593">
    <property type="entry name" value="Glyoxalase/Bleomycin resistance protein/Dihydroxybiphenyl dioxygenase"/>
    <property type="match status" value="1"/>
</dbReference>
<feature type="domain" description="VOC" evidence="1">
    <location>
        <begin position="2"/>
        <end position="129"/>
    </location>
</feature>
<dbReference type="Gene3D" id="3.10.180.10">
    <property type="entry name" value="2,3-Dihydroxybiphenyl 1,2-Dioxygenase, domain 1"/>
    <property type="match status" value="1"/>
</dbReference>
<dbReference type="EMBL" id="DWYY01000025">
    <property type="protein sequence ID" value="HJA91862.1"/>
    <property type="molecule type" value="Genomic_DNA"/>
</dbReference>
<evidence type="ECO:0000259" key="1">
    <source>
        <dbReference type="PROSITE" id="PS51819"/>
    </source>
</evidence>
<dbReference type="PROSITE" id="PS51819">
    <property type="entry name" value="VOC"/>
    <property type="match status" value="1"/>
</dbReference>
<reference evidence="2" key="2">
    <citation type="submission" date="2021-04" db="EMBL/GenBank/DDBJ databases">
        <authorList>
            <person name="Gilroy R."/>
        </authorList>
    </citation>
    <scope>NUCLEOTIDE SEQUENCE</scope>
    <source>
        <strain evidence="2">CHK179-7159</strain>
    </source>
</reference>
<dbReference type="Proteomes" id="UP000886858">
    <property type="component" value="Unassembled WGS sequence"/>
</dbReference>
<comment type="caution">
    <text evidence="2">The sequence shown here is derived from an EMBL/GenBank/DDBJ whole genome shotgun (WGS) entry which is preliminary data.</text>
</comment>
<dbReference type="InterPro" id="IPR037523">
    <property type="entry name" value="VOC_core"/>
</dbReference>
<dbReference type="InterPro" id="IPR029068">
    <property type="entry name" value="Glyas_Bleomycin-R_OHBP_Dase"/>
</dbReference>